<evidence type="ECO:0000313" key="3">
    <source>
        <dbReference type="Proteomes" id="UP000291822"/>
    </source>
</evidence>
<keyword evidence="1" id="KW-0732">Signal</keyword>
<dbReference type="AlphaFoldDB" id="A0A4R0YVN4"/>
<name>A0A4R0YVN4_9GAMM</name>
<comment type="caution">
    <text evidence="2">The sequence shown here is derived from an EMBL/GenBank/DDBJ whole genome shotgun (WGS) entry which is preliminary data.</text>
</comment>
<feature type="chain" id="PRO_5020258855" evidence="1">
    <location>
        <begin position="22"/>
        <end position="193"/>
    </location>
</feature>
<reference evidence="2 3" key="1">
    <citation type="submission" date="2019-02" db="EMBL/GenBank/DDBJ databases">
        <title>Dyella amyloliquefaciens sp. nov., isolated from forest soil.</title>
        <authorList>
            <person name="Gao Z.-H."/>
            <person name="Qiu L.-H."/>
        </authorList>
    </citation>
    <scope>NUCLEOTIDE SEQUENCE [LARGE SCALE GENOMIC DNA]</scope>
    <source>
        <strain evidence="2 3">KACC 12747</strain>
    </source>
</reference>
<evidence type="ECO:0000256" key="1">
    <source>
        <dbReference type="SAM" id="SignalP"/>
    </source>
</evidence>
<evidence type="ECO:0000313" key="2">
    <source>
        <dbReference type="EMBL" id="TCI12551.1"/>
    </source>
</evidence>
<protein>
    <submittedName>
        <fullName evidence="2">Uncharacterized protein</fullName>
    </submittedName>
</protein>
<dbReference type="EMBL" id="SJTG01000001">
    <property type="protein sequence ID" value="TCI12551.1"/>
    <property type="molecule type" value="Genomic_DNA"/>
</dbReference>
<gene>
    <name evidence="2" type="ORF">EZM97_04165</name>
</gene>
<accession>A0A4R0YVN4</accession>
<sequence length="193" mass="19769">MKPMTRVVCIGVVFCIGGAWAHGSSAQDQPPAADKPLAAAPVADQTLAAAAPQADVEGFGSPVATDQLDKTRGGFDLPSGLAVSFGIDRAVYVNGNLVTQTSFNIPDIAHMTGAQAAALAAANSTTVVQIGQGNSVDPSILNQGMGATVIQNTLNGQHIQNMTTINTSVNSLNAFRTLNQFQGLQSALQTIGH</sequence>
<feature type="signal peptide" evidence="1">
    <location>
        <begin position="1"/>
        <end position="21"/>
    </location>
</feature>
<dbReference type="RefSeq" id="WP_131150671.1">
    <property type="nucleotide sequence ID" value="NZ_SJTG01000001.1"/>
</dbReference>
<proteinExistence type="predicted"/>
<dbReference type="Proteomes" id="UP000291822">
    <property type="component" value="Unassembled WGS sequence"/>
</dbReference>
<organism evidence="2 3">
    <name type="scientific">Dyella soli</name>
    <dbReference type="NCBI Taxonomy" id="522319"/>
    <lineage>
        <taxon>Bacteria</taxon>
        <taxon>Pseudomonadati</taxon>
        <taxon>Pseudomonadota</taxon>
        <taxon>Gammaproteobacteria</taxon>
        <taxon>Lysobacterales</taxon>
        <taxon>Rhodanobacteraceae</taxon>
        <taxon>Dyella</taxon>
    </lineage>
</organism>
<keyword evidence="3" id="KW-1185">Reference proteome</keyword>